<sequence length="185" mass="19571">MTDAADPSDPSDDAIARHLRAGRTLEAPPDAVLLRAMAVWRPRTAAAPAAHPLVRAAGALVRRLQAALSHDTGWAPVPAPGLRSTATAVRQLLYSTNGIDIDLRIQPPDSRSGAGWQVHGQLLGPVGAGQALLQCGSWSSSSPWNELCEFSFTPVPDGLCVLLLQGVDWETEIGPFDLQGTDNRA</sequence>
<organism evidence="1 2">
    <name type="scientific">Pseudaquabacterium pictum</name>
    <dbReference type="NCBI Taxonomy" id="2315236"/>
    <lineage>
        <taxon>Bacteria</taxon>
        <taxon>Pseudomonadati</taxon>
        <taxon>Pseudomonadota</taxon>
        <taxon>Betaproteobacteria</taxon>
        <taxon>Burkholderiales</taxon>
        <taxon>Sphaerotilaceae</taxon>
        <taxon>Pseudaquabacterium</taxon>
    </lineage>
</organism>
<accession>A0A480AT02</accession>
<gene>
    <name evidence="1" type="ORF">AQPW35_39000</name>
</gene>
<dbReference type="EMBL" id="BJCL01000011">
    <property type="protein sequence ID" value="GCL64819.1"/>
    <property type="molecule type" value="Genomic_DNA"/>
</dbReference>
<dbReference type="OrthoDB" id="9182224at2"/>
<keyword evidence="2" id="KW-1185">Reference proteome</keyword>
<dbReference type="RefSeq" id="WP_137734539.1">
    <property type="nucleotide sequence ID" value="NZ_BJCL01000011.1"/>
</dbReference>
<protein>
    <submittedName>
        <fullName evidence="1">Uncharacterized protein</fullName>
    </submittedName>
</protein>
<dbReference type="AlphaFoldDB" id="A0A480AT02"/>
<evidence type="ECO:0000313" key="2">
    <source>
        <dbReference type="Proteomes" id="UP000301751"/>
    </source>
</evidence>
<dbReference type="Proteomes" id="UP000301751">
    <property type="component" value="Unassembled WGS sequence"/>
</dbReference>
<name>A0A480AT02_9BURK</name>
<proteinExistence type="predicted"/>
<comment type="caution">
    <text evidence="1">The sequence shown here is derived from an EMBL/GenBank/DDBJ whole genome shotgun (WGS) entry which is preliminary data.</text>
</comment>
<reference evidence="2" key="1">
    <citation type="submission" date="2019-03" db="EMBL/GenBank/DDBJ databases">
        <title>Aquabacterium pictum sp.nov., the first bacteriochlorophyll a-containing freshwater bacterium in the genus Aquabacterium of the class Betaproteobacteria.</title>
        <authorList>
            <person name="Hirose S."/>
            <person name="Tank M."/>
            <person name="Hara E."/>
            <person name="Tamaki H."/>
            <person name="Takaichi S."/>
            <person name="Haruta S."/>
            <person name="Hanada S."/>
        </authorList>
    </citation>
    <scope>NUCLEOTIDE SEQUENCE [LARGE SCALE GENOMIC DNA]</scope>
    <source>
        <strain evidence="2">W35</strain>
    </source>
</reference>
<evidence type="ECO:0000313" key="1">
    <source>
        <dbReference type="EMBL" id="GCL64819.1"/>
    </source>
</evidence>